<evidence type="ECO:0000313" key="3">
    <source>
        <dbReference type="Proteomes" id="UP000183832"/>
    </source>
</evidence>
<reference evidence="2 3" key="1">
    <citation type="submission" date="2015-04" db="EMBL/GenBank/DDBJ databases">
        <authorList>
            <person name="Syromyatnikov M.Y."/>
            <person name="Popov V.N."/>
        </authorList>
    </citation>
    <scope>NUCLEOTIDE SEQUENCE [LARGE SCALE GENOMIC DNA]</scope>
</reference>
<feature type="compositionally biased region" description="Polar residues" evidence="1">
    <location>
        <begin position="81"/>
        <end position="92"/>
    </location>
</feature>
<proteinExistence type="predicted"/>
<dbReference type="AlphaFoldDB" id="A0A1J1HLX3"/>
<keyword evidence="3" id="KW-1185">Reference proteome</keyword>
<evidence type="ECO:0000256" key="1">
    <source>
        <dbReference type="SAM" id="MobiDB-lite"/>
    </source>
</evidence>
<dbReference type="Proteomes" id="UP000183832">
    <property type="component" value="Unassembled WGS sequence"/>
</dbReference>
<name>A0A1J1HLX3_9DIPT</name>
<dbReference type="EMBL" id="CVRI01000010">
    <property type="protein sequence ID" value="CRK88923.1"/>
    <property type="molecule type" value="Genomic_DNA"/>
</dbReference>
<sequence length="92" mass="10878">MSKKSLLLTTLVVVKCSDLEKYVAFDSRLKIYISLIEVLFDEGKFNDCHIKFQTTVKDFYYHAGHRDHHHHHPYVRKKTTSKPNQTEAKNEE</sequence>
<feature type="compositionally biased region" description="Basic residues" evidence="1">
    <location>
        <begin position="66"/>
        <end position="80"/>
    </location>
</feature>
<protein>
    <submittedName>
        <fullName evidence="2">CLUMA_CG002833, isoform A</fullName>
    </submittedName>
</protein>
<evidence type="ECO:0000313" key="2">
    <source>
        <dbReference type="EMBL" id="CRK88923.1"/>
    </source>
</evidence>
<accession>A0A1J1HLX3</accession>
<organism evidence="2 3">
    <name type="scientific">Clunio marinus</name>
    <dbReference type="NCBI Taxonomy" id="568069"/>
    <lineage>
        <taxon>Eukaryota</taxon>
        <taxon>Metazoa</taxon>
        <taxon>Ecdysozoa</taxon>
        <taxon>Arthropoda</taxon>
        <taxon>Hexapoda</taxon>
        <taxon>Insecta</taxon>
        <taxon>Pterygota</taxon>
        <taxon>Neoptera</taxon>
        <taxon>Endopterygota</taxon>
        <taxon>Diptera</taxon>
        <taxon>Nematocera</taxon>
        <taxon>Chironomoidea</taxon>
        <taxon>Chironomidae</taxon>
        <taxon>Clunio</taxon>
    </lineage>
</organism>
<gene>
    <name evidence="2" type="ORF">CLUMA_CG002833</name>
</gene>
<feature type="region of interest" description="Disordered" evidence="1">
    <location>
        <begin position="66"/>
        <end position="92"/>
    </location>
</feature>